<feature type="region of interest" description="Disordered" evidence="1">
    <location>
        <begin position="232"/>
        <end position="309"/>
    </location>
</feature>
<organism evidence="2 3">
    <name type="scientific">Acrasis kona</name>
    <dbReference type="NCBI Taxonomy" id="1008807"/>
    <lineage>
        <taxon>Eukaryota</taxon>
        <taxon>Discoba</taxon>
        <taxon>Heterolobosea</taxon>
        <taxon>Tetramitia</taxon>
        <taxon>Eutetramitia</taxon>
        <taxon>Acrasidae</taxon>
        <taxon>Acrasis</taxon>
    </lineage>
</organism>
<protein>
    <submittedName>
        <fullName evidence="2">Exocyst complex component SEC3</fullName>
    </submittedName>
</protein>
<evidence type="ECO:0000313" key="3">
    <source>
        <dbReference type="Proteomes" id="UP001431209"/>
    </source>
</evidence>
<feature type="region of interest" description="Disordered" evidence="1">
    <location>
        <begin position="170"/>
        <end position="213"/>
    </location>
</feature>
<feature type="compositionally biased region" description="Polar residues" evidence="1">
    <location>
        <begin position="199"/>
        <end position="213"/>
    </location>
</feature>
<keyword evidence="3" id="KW-1185">Reference proteome</keyword>
<sequence length="340" mass="39059">MDDTKLNSNTKQLCLLCQVSIDRDQLNNHVTECIKGKQNLKRRKRIADDDDDDCDRKFITFDHFYKDDCESSLFSKQKIKPTATEQTNEVDIWSQQGLHRPLFGPIDHESISLRTFTKKTLDKWEHNYKTKLKLERIRQEEELRALEEEEARRIESEEKERQLRIQAEKRQLQQKQEEEKRLKEAKTLIKRQSVPVNDKAQSNKPPIPQTSTKVQTTLPVVKVAPSSSSVQASVSVKPPPFIPASKPVVKPPKIPSKNNVAEKPKPPTTAAYNTNNATPVVANVQPAQKKSTVPPKIPPKIPPKFPPKIPPKKEEIYKCDMCASEFKTEQEHDEHVFSCE</sequence>
<accession>A0AAW2ZLS4</accession>
<evidence type="ECO:0000313" key="2">
    <source>
        <dbReference type="EMBL" id="KAL0490817.1"/>
    </source>
</evidence>
<dbReference type="AlphaFoldDB" id="A0AAW2ZLS4"/>
<feature type="compositionally biased region" description="Basic and acidic residues" evidence="1">
    <location>
        <begin position="170"/>
        <end position="187"/>
    </location>
</feature>
<feature type="compositionally biased region" description="Pro residues" evidence="1">
    <location>
        <begin position="295"/>
        <end position="309"/>
    </location>
</feature>
<comment type="caution">
    <text evidence="2">The sequence shown here is derived from an EMBL/GenBank/DDBJ whole genome shotgun (WGS) entry which is preliminary data.</text>
</comment>
<gene>
    <name evidence="2" type="ORF">AKO1_009626</name>
</gene>
<proteinExistence type="predicted"/>
<evidence type="ECO:0000256" key="1">
    <source>
        <dbReference type="SAM" id="MobiDB-lite"/>
    </source>
</evidence>
<dbReference type="EMBL" id="JAOPGA020001721">
    <property type="protein sequence ID" value="KAL0490817.1"/>
    <property type="molecule type" value="Genomic_DNA"/>
</dbReference>
<name>A0AAW2ZLS4_9EUKA</name>
<feature type="compositionally biased region" description="Low complexity" evidence="1">
    <location>
        <begin position="268"/>
        <end position="287"/>
    </location>
</feature>
<reference evidence="2 3" key="1">
    <citation type="submission" date="2024-03" db="EMBL/GenBank/DDBJ databases">
        <title>The Acrasis kona genome and developmental transcriptomes reveal deep origins of eukaryotic multicellular pathways.</title>
        <authorList>
            <person name="Sheikh S."/>
            <person name="Fu C.-J."/>
            <person name="Brown M.W."/>
            <person name="Baldauf S.L."/>
        </authorList>
    </citation>
    <scope>NUCLEOTIDE SEQUENCE [LARGE SCALE GENOMIC DNA]</scope>
    <source>
        <strain evidence="2 3">ATCC MYA-3509</strain>
    </source>
</reference>
<dbReference type="Proteomes" id="UP001431209">
    <property type="component" value="Unassembled WGS sequence"/>
</dbReference>